<dbReference type="AlphaFoldDB" id="A0A210PIJ0"/>
<evidence type="ECO:0000313" key="3">
    <source>
        <dbReference type="Proteomes" id="UP000242188"/>
    </source>
</evidence>
<evidence type="ECO:0000313" key="2">
    <source>
        <dbReference type="EMBL" id="OWF36292.1"/>
    </source>
</evidence>
<gene>
    <name evidence="2" type="ORF">KP79_PYT19916</name>
</gene>
<dbReference type="InterPro" id="IPR026620">
    <property type="entry name" value="TMEM177"/>
</dbReference>
<feature type="transmembrane region" description="Helical" evidence="1">
    <location>
        <begin position="337"/>
        <end position="356"/>
    </location>
</feature>
<dbReference type="GO" id="GO:0016020">
    <property type="term" value="C:membrane"/>
    <property type="evidence" value="ECO:0007669"/>
    <property type="project" value="TreeGrafter"/>
</dbReference>
<reference evidence="2 3" key="1">
    <citation type="journal article" date="2017" name="Nat. Ecol. Evol.">
        <title>Scallop genome provides insights into evolution of bilaterian karyotype and development.</title>
        <authorList>
            <person name="Wang S."/>
            <person name="Zhang J."/>
            <person name="Jiao W."/>
            <person name="Li J."/>
            <person name="Xun X."/>
            <person name="Sun Y."/>
            <person name="Guo X."/>
            <person name="Huan P."/>
            <person name="Dong B."/>
            <person name="Zhang L."/>
            <person name="Hu X."/>
            <person name="Sun X."/>
            <person name="Wang J."/>
            <person name="Zhao C."/>
            <person name="Wang Y."/>
            <person name="Wang D."/>
            <person name="Huang X."/>
            <person name="Wang R."/>
            <person name="Lv J."/>
            <person name="Li Y."/>
            <person name="Zhang Z."/>
            <person name="Liu B."/>
            <person name="Lu W."/>
            <person name="Hui Y."/>
            <person name="Liang J."/>
            <person name="Zhou Z."/>
            <person name="Hou R."/>
            <person name="Li X."/>
            <person name="Liu Y."/>
            <person name="Li H."/>
            <person name="Ning X."/>
            <person name="Lin Y."/>
            <person name="Zhao L."/>
            <person name="Xing Q."/>
            <person name="Dou J."/>
            <person name="Li Y."/>
            <person name="Mao J."/>
            <person name="Guo H."/>
            <person name="Dou H."/>
            <person name="Li T."/>
            <person name="Mu C."/>
            <person name="Jiang W."/>
            <person name="Fu Q."/>
            <person name="Fu X."/>
            <person name="Miao Y."/>
            <person name="Liu J."/>
            <person name="Yu Q."/>
            <person name="Li R."/>
            <person name="Liao H."/>
            <person name="Li X."/>
            <person name="Kong Y."/>
            <person name="Jiang Z."/>
            <person name="Chourrout D."/>
            <person name="Li R."/>
            <person name="Bao Z."/>
        </authorList>
    </citation>
    <scope>NUCLEOTIDE SEQUENCE [LARGE SCALE GENOMIC DNA]</scope>
    <source>
        <strain evidence="2 3">PY_sf001</strain>
    </source>
</reference>
<proteinExistence type="predicted"/>
<dbReference type="PANTHER" id="PTHR21824:SF4">
    <property type="entry name" value="TRANSMEMBRANE PROTEIN 177"/>
    <property type="match status" value="1"/>
</dbReference>
<sequence length="455" mass="51974">MLKLLNKVIIAKSISNCINDCTRIHIGDLCFFLNDVFLLLCLIHLLTFYNCFILIGCACTTYIYVLLYIQLCFHYKVFSMATKILEWMKSNRLILTVLGNAGTLYGLTVIPSTFGLIMYKRYYQSRIKESAHAASTVCNPDSTLRKLISQVKKDFDMEMVHNNQVKDDGDWLMRLRDRVKFMVVPSIEPSHKGSLWGYFGTVISIPHYFMNYSPENVNTVRSLSRGRLISVLTKGRIERPPRVPVDLKSEDGIALIKSLILTDEEKKFVLMREMVSSQHNSDHVIAAFRIVTTGTSLGLMYCTREFLIQDVGENLSRLAKTDLHSNGLLTKVTRGSVYTLILGSGLATYYSLLFLYKNRKEKQSDRTVAAISKNYAEAGREYYKRVLSRNLACRKILGPADGAYLFSGRGDLKAWFFRQETPITVRLAIMEDYLSKYNQEEKKKSTNSGDKKNTK</sequence>
<dbReference type="PANTHER" id="PTHR21824">
    <property type="entry name" value="TRANSMEMBRANE PROTEIN 177"/>
    <property type="match status" value="1"/>
</dbReference>
<keyword evidence="1" id="KW-0472">Membrane</keyword>
<accession>A0A210PIJ0</accession>
<feature type="transmembrane region" description="Helical" evidence="1">
    <location>
        <begin position="93"/>
        <end position="119"/>
    </location>
</feature>
<keyword evidence="1 2" id="KW-0812">Transmembrane</keyword>
<dbReference type="Proteomes" id="UP000242188">
    <property type="component" value="Unassembled WGS sequence"/>
</dbReference>
<comment type="caution">
    <text evidence="2">The sequence shown here is derived from an EMBL/GenBank/DDBJ whole genome shotgun (WGS) entry which is preliminary data.</text>
</comment>
<dbReference type="EMBL" id="NEDP02076645">
    <property type="protein sequence ID" value="OWF36292.1"/>
    <property type="molecule type" value="Genomic_DNA"/>
</dbReference>
<keyword evidence="1" id="KW-1133">Transmembrane helix</keyword>
<keyword evidence="3" id="KW-1185">Reference proteome</keyword>
<name>A0A210PIJ0_MIZYE</name>
<organism evidence="2 3">
    <name type="scientific">Mizuhopecten yessoensis</name>
    <name type="common">Japanese scallop</name>
    <name type="synonym">Patinopecten yessoensis</name>
    <dbReference type="NCBI Taxonomy" id="6573"/>
    <lineage>
        <taxon>Eukaryota</taxon>
        <taxon>Metazoa</taxon>
        <taxon>Spiralia</taxon>
        <taxon>Lophotrochozoa</taxon>
        <taxon>Mollusca</taxon>
        <taxon>Bivalvia</taxon>
        <taxon>Autobranchia</taxon>
        <taxon>Pteriomorphia</taxon>
        <taxon>Pectinida</taxon>
        <taxon>Pectinoidea</taxon>
        <taxon>Pectinidae</taxon>
        <taxon>Mizuhopecten</taxon>
    </lineage>
</organism>
<feature type="transmembrane region" description="Helical" evidence="1">
    <location>
        <begin position="52"/>
        <end position="73"/>
    </location>
</feature>
<evidence type="ECO:0000256" key="1">
    <source>
        <dbReference type="SAM" id="Phobius"/>
    </source>
</evidence>
<protein>
    <submittedName>
        <fullName evidence="2">Transmembrane protein 177</fullName>
    </submittedName>
</protein>
<feature type="transmembrane region" description="Helical" evidence="1">
    <location>
        <begin position="29"/>
        <end position="46"/>
    </location>
</feature>
<dbReference type="OrthoDB" id="110174at2759"/>